<dbReference type="InterPro" id="IPR011083">
    <property type="entry name" value="Phage_tail_collar_dom"/>
</dbReference>
<gene>
    <name evidence="2" type="ORF">SpAn4DRAFT_3559</name>
</gene>
<dbReference type="Proteomes" id="UP000049855">
    <property type="component" value="Unassembled WGS sequence"/>
</dbReference>
<sequence>MVLMATSNFKIFDQNKGNIMADVDYLTNDQRLGGVVPGKAISALHNKIYYQASIMAAAIAQFVVTQEFDATDEDFATLTQNIYSAIAKAGGAGVLFWQPNYTYKIGDIVFSKKLGMYRYFYCKVAGNSNYTEPTWADVGEETIDSTVTWVTHVGSDARTLGGATKDDIIIPVGSIIYRANTIVPSGFLKCDGSAISRTTYAALYSEIGTVFGIGNGSTTFNLPDLRGEFIRGWDNGRGVDSGRVFGSNQGDTLKLHGHPMFVHTYQETTFQSYTTGSIPLGSGGTVYSAYTGTPNATTGQQIGGSGGTETRPRNIALTALIKY</sequence>
<evidence type="ECO:0000313" key="2">
    <source>
        <dbReference type="EMBL" id="CQR71693.1"/>
    </source>
</evidence>
<dbReference type="Pfam" id="PF07484">
    <property type="entry name" value="Collar"/>
    <property type="match status" value="1"/>
</dbReference>
<protein>
    <submittedName>
        <fullName evidence="2">Phage tail fibers</fullName>
    </submittedName>
</protein>
<organism evidence="2 3">
    <name type="scientific">Sporomusa ovata</name>
    <dbReference type="NCBI Taxonomy" id="2378"/>
    <lineage>
        <taxon>Bacteria</taxon>
        <taxon>Bacillati</taxon>
        <taxon>Bacillota</taxon>
        <taxon>Negativicutes</taxon>
        <taxon>Selenomonadales</taxon>
        <taxon>Sporomusaceae</taxon>
        <taxon>Sporomusa</taxon>
    </lineage>
</organism>
<evidence type="ECO:0000313" key="3">
    <source>
        <dbReference type="Proteomes" id="UP000049855"/>
    </source>
</evidence>
<feature type="domain" description="Phage tail collar" evidence="1">
    <location>
        <begin position="173"/>
        <end position="230"/>
    </location>
</feature>
<dbReference type="SUPFAM" id="SSF88874">
    <property type="entry name" value="Receptor-binding domain of short tail fibre protein gp12"/>
    <property type="match status" value="1"/>
</dbReference>
<evidence type="ECO:0000259" key="1">
    <source>
        <dbReference type="Pfam" id="PF07484"/>
    </source>
</evidence>
<dbReference type="Gene3D" id="3.90.1340.10">
    <property type="entry name" value="Phage tail collar domain"/>
    <property type="match status" value="1"/>
</dbReference>
<dbReference type="EMBL" id="CTRP01000005">
    <property type="protein sequence ID" value="CQR71693.1"/>
    <property type="molecule type" value="Genomic_DNA"/>
</dbReference>
<accession>A0A0U1KXP1</accession>
<reference evidence="3" key="1">
    <citation type="submission" date="2015-03" db="EMBL/GenBank/DDBJ databases">
        <authorList>
            <person name="Nijsse Bart"/>
        </authorList>
    </citation>
    <scope>NUCLEOTIDE SEQUENCE [LARGE SCALE GENOMIC DNA]</scope>
</reference>
<dbReference type="AlphaFoldDB" id="A0A0U1KXP1"/>
<proteinExistence type="predicted"/>
<name>A0A0U1KXP1_9FIRM</name>
<keyword evidence="3" id="KW-1185">Reference proteome</keyword>
<dbReference type="InterPro" id="IPR037053">
    <property type="entry name" value="Phage_tail_collar_dom_sf"/>
</dbReference>